<feature type="region of interest" description="Disordered" evidence="2">
    <location>
        <begin position="4640"/>
        <end position="4678"/>
    </location>
</feature>
<feature type="domain" description="Fibronectin type-III" evidence="5">
    <location>
        <begin position="4675"/>
        <end position="4768"/>
    </location>
</feature>
<reference evidence="6" key="4">
    <citation type="submission" date="2025-09" db="UniProtKB">
        <authorList>
            <consortium name="Ensembl"/>
        </authorList>
    </citation>
    <scope>IDENTIFICATION</scope>
    <source>
        <strain evidence="6">JP 163 A</strain>
    </source>
</reference>
<dbReference type="PROSITE" id="PS50835">
    <property type="entry name" value="IG_LIKE"/>
    <property type="match status" value="1"/>
</dbReference>
<dbReference type="GeneTree" id="ENSGT00940000157064"/>
<feature type="domain" description="Fibronectin type-III" evidence="5">
    <location>
        <begin position="26"/>
        <end position="115"/>
    </location>
</feature>
<reference evidence="7" key="2">
    <citation type="journal article" date="2013" name="Nat. Genet.">
        <title>The genome of the platyfish, Xiphophorus maculatus, provides insights into evolutionary adaptation and several complex traits.</title>
        <authorList>
            <person name="Schartl M."/>
            <person name="Walter R.B."/>
            <person name="Shen Y."/>
            <person name="Garcia T."/>
            <person name="Catchen J."/>
            <person name="Amores A."/>
            <person name="Braasch I."/>
            <person name="Chalopin D."/>
            <person name="Volff J.N."/>
            <person name="Lesch K.P."/>
            <person name="Bisazza A."/>
            <person name="Minx P."/>
            <person name="Hillier L."/>
            <person name="Wilson R.K."/>
            <person name="Fuerstenberg S."/>
            <person name="Boore J."/>
            <person name="Searle S."/>
            <person name="Postlethwait J.H."/>
            <person name="Warren W.C."/>
        </authorList>
    </citation>
    <scope>NUCLEOTIDE SEQUENCE [LARGE SCALE GENOMIC DNA]</scope>
    <source>
        <strain evidence="7">JP 163 A</strain>
    </source>
</reference>
<keyword evidence="7" id="KW-1185">Reference proteome</keyword>
<dbReference type="Gene3D" id="2.60.40.10">
    <property type="entry name" value="Immunoglobulins"/>
    <property type="match status" value="26"/>
</dbReference>
<feature type="domain" description="Fibronectin type-III" evidence="5">
    <location>
        <begin position="4308"/>
        <end position="4396"/>
    </location>
</feature>
<dbReference type="SMART" id="SM00060">
    <property type="entry name" value="FN3"/>
    <property type="match status" value="37"/>
</dbReference>
<dbReference type="CTD" id="100329486"/>
<feature type="domain" description="Fibronectin type-III" evidence="5">
    <location>
        <begin position="2568"/>
        <end position="2654"/>
    </location>
</feature>
<protein>
    <submittedName>
        <fullName evidence="6">Uncharacterized LOC102229421</fullName>
    </submittedName>
</protein>
<feature type="domain" description="Fibronectin type-III" evidence="5">
    <location>
        <begin position="2041"/>
        <end position="2128"/>
    </location>
</feature>
<dbReference type="OrthoDB" id="9908419at2759"/>
<feature type="domain" description="Fibronectin type-III" evidence="5">
    <location>
        <begin position="1516"/>
        <end position="1604"/>
    </location>
</feature>
<dbReference type="InterPro" id="IPR003961">
    <property type="entry name" value="FN3_dom"/>
</dbReference>
<feature type="domain" description="Fibronectin type-III" evidence="5">
    <location>
        <begin position="2129"/>
        <end position="2215"/>
    </location>
</feature>
<dbReference type="InParanoid" id="M3ZEB4"/>
<proteinExistence type="predicted"/>
<feature type="domain" description="Fibronectin type-III" evidence="5">
    <location>
        <begin position="2655"/>
        <end position="2745"/>
    </location>
</feature>
<feature type="domain" description="Fibronectin type-III" evidence="5">
    <location>
        <begin position="3959"/>
        <end position="4046"/>
    </location>
</feature>
<evidence type="ECO:0000256" key="2">
    <source>
        <dbReference type="SAM" id="MobiDB-lite"/>
    </source>
</evidence>
<dbReference type="InterPro" id="IPR013783">
    <property type="entry name" value="Ig-like_fold"/>
</dbReference>
<dbReference type="Pfam" id="PF00041">
    <property type="entry name" value="fn3"/>
    <property type="match status" value="5"/>
</dbReference>
<dbReference type="KEGG" id="xma:102229421"/>
<reference evidence="6" key="3">
    <citation type="submission" date="2025-08" db="UniProtKB">
        <authorList>
            <consortium name="Ensembl"/>
        </authorList>
    </citation>
    <scope>IDENTIFICATION</scope>
    <source>
        <strain evidence="6">JP 163 A</strain>
    </source>
</reference>
<organism evidence="6 7">
    <name type="scientific">Xiphophorus maculatus</name>
    <name type="common">Southern platyfish</name>
    <name type="synonym">Platypoecilus maculatus</name>
    <dbReference type="NCBI Taxonomy" id="8083"/>
    <lineage>
        <taxon>Eukaryota</taxon>
        <taxon>Metazoa</taxon>
        <taxon>Chordata</taxon>
        <taxon>Craniata</taxon>
        <taxon>Vertebrata</taxon>
        <taxon>Euteleostomi</taxon>
        <taxon>Actinopterygii</taxon>
        <taxon>Neopterygii</taxon>
        <taxon>Teleostei</taxon>
        <taxon>Neoteleostei</taxon>
        <taxon>Acanthomorphata</taxon>
        <taxon>Ovalentaria</taxon>
        <taxon>Atherinomorphae</taxon>
        <taxon>Cyprinodontiformes</taxon>
        <taxon>Poeciliidae</taxon>
        <taxon>Poeciliinae</taxon>
        <taxon>Xiphophorus</taxon>
    </lineage>
</organism>
<feature type="domain" description="Fibronectin type-III" evidence="5">
    <location>
        <begin position="2917"/>
        <end position="3003"/>
    </location>
</feature>
<feature type="compositionally biased region" description="Acidic residues" evidence="2">
    <location>
        <begin position="4668"/>
        <end position="4677"/>
    </location>
</feature>
<evidence type="ECO:0000313" key="6">
    <source>
        <dbReference type="Ensembl" id="ENSXMAP00000000556.2"/>
    </source>
</evidence>
<feature type="domain" description="Fibronectin type-III" evidence="5">
    <location>
        <begin position="645"/>
        <end position="732"/>
    </location>
</feature>
<feature type="domain" description="Fibronectin type-III" evidence="5">
    <location>
        <begin position="4134"/>
        <end position="4220"/>
    </location>
</feature>
<feature type="domain" description="Fibronectin type-III" evidence="5">
    <location>
        <begin position="381"/>
        <end position="467"/>
    </location>
</feature>
<accession>M3ZEB4</accession>
<feature type="domain" description="Fibronectin type-III" evidence="5">
    <location>
        <begin position="558"/>
        <end position="644"/>
    </location>
</feature>
<feature type="domain" description="Fibronectin type-III" evidence="5">
    <location>
        <begin position="1081"/>
        <end position="1167"/>
    </location>
</feature>
<dbReference type="SUPFAM" id="SSF49265">
    <property type="entry name" value="Fibronectin type III"/>
    <property type="match status" value="33"/>
</dbReference>
<dbReference type="Proteomes" id="UP000002852">
    <property type="component" value="Unassembled WGS sequence"/>
</dbReference>
<evidence type="ECO:0000259" key="5">
    <source>
        <dbReference type="PROSITE" id="PS50853"/>
    </source>
</evidence>
<feature type="domain" description="Fibronectin type-III" evidence="5">
    <location>
        <begin position="3699"/>
        <end position="3785"/>
    </location>
</feature>
<reference evidence="7" key="1">
    <citation type="submission" date="2012-01" db="EMBL/GenBank/DDBJ databases">
        <authorList>
            <person name="Walter R."/>
            <person name="Schartl M."/>
            <person name="Warren W."/>
        </authorList>
    </citation>
    <scope>NUCLEOTIDE SEQUENCE [LARGE SCALE GENOMIC DNA]</scope>
    <source>
        <strain evidence="7">JP 163 A</strain>
    </source>
</reference>
<feature type="signal peptide" evidence="3">
    <location>
        <begin position="1"/>
        <end position="24"/>
    </location>
</feature>
<feature type="compositionally biased region" description="Polar residues" evidence="2">
    <location>
        <begin position="4640"/>
        <end position="4652"/>
    </location>
</feature>
<keyword evidence="1" id="KW-0393">Immunoglobulin domain</keyword>
<feature type="domain" description="Ig-like" evidence="4">
    <location>
        <begin position="929"/>
        <end position="1062"/>
    </location>
</feature>
<dbReference type="CDD" id="cd00063">
    <property type="entry name" value="FN3"/>
    <property type="match status" value="12"/>
</dbReference>
<feature type="domain" description="Fibronectin type-III" evidence="5">
    <location>
        <begin position="1605"/>
        <end position="1692"/>
    </location>
</feature>
<evidence type="ECO:0000256" key="3">
    <source>
        <dbReference type="SAM" id="SignalP"/>
    </source>
</evidence>
<dbReference type="InterPro" id="IPR007110">
    <property type="entry name" value="Ig-like_dom"/>
</dbReference>
<dbReference type="eggNOG" id="ENOG502RRMG">
    <property type="taxonomic scope" value="Eukaryota"/>
</dbReference>
<feature type="domain" description="Fibronectin type-III" evidence="5">
    <location>
        <begin position="2216"/>
        <end position="2302"/>
    </location>
</feature>
<dbReference type="STRING" id="8083.ENSXMAP00000000556"/>
<feature type="domain" description="Fibronectin type-III" evidence="5">
    <location>
        <begin position="906"/>
        <end position="993"/>
    </location>
</feature>
<dbReference type="RefSeq" id="XP_023195642.1">
    <property type="nucleotide sequence ID" value="XM_023339874.1"/>
</dbReference>
<feature type="domain" description="Fibronectin type-III" evidence="5">
    <location>
        <begin position="3351"/>
        <end position="3440"/>
    </location>
</feature>
<evidence type="ECO:0000313" key="7">
    <source>
        <dbReference type="Proteomes" id="UP000002852"/>
    </source>
</evidence>
<evidence type="ECO:0000256" key="1">
    <source>
        <dbReference type="ARBA" id="ARBA00023319"/>
    </source>
</evidence>
<feature type="domain" description="Fibronectin type-III" evidence="5">
    <location>
        <begin position="3525"/>
        <end position="3611"/>
    </location>
</feature>
<feature type="domain" description="Fibronectin type-III" evidence="5">
    <location>
        <begin position="116"/>
        <end position="204"/>
    </location>
</feature>
<dbReference type="PROSITE" id="PS50853">
    <property type="entry name" value="FN3"/>
    <property type="match status" value="23"/>
</dbReference>
<dbReference type="PANTHER" id="PTHR47135">
    <property type="entry name" value="FIBRONECTIN TYPE III DOMAIN-CONTAINING PROTEIN 7"/>
    <property type="match status" value="1"/>
</dbReference>
<dbReference type="InterPro" id="IPR036116">
    <property type="entry name" value="FN3_sf"/>
</dbReference>
<dbReference type="PANTHER" id="PTHR47135:SF3">
    <property type="entry name" value="FIBRONECTIN TYPE-III DOMAIN-CONTAINING PROTEIN"/>
    <property type="match status" value="1"/>
</dbReference>
<feature type="chain" id="PRO_5017454204" evidence="3">
    <location>
        <begin position="25"/>
        <end position="4768"/>
    </location>
</feature>
<sequence>MGLLGAIGFSLALVSLTQIHHCSAGACKILSVKSTTASSISVKWESYPGATSYMLDTRKKNSTDTAPIVLVSGAQVTERNILGLSPGTEYNVTLKVINFLSVSCVTSALVLSVPDASHILEGWPQSSTSITVKWTAVPSAQYYILQVSSQVTGNMLNFTYTNTTATVTNLRPTTNYDCYVYTGNQAGLGNRSNVRTITTLVQPPVGVETTQTNVETVRVTWTPVVNVLMYQVTIRNLDEPNMKPSVYNVTNTNLDINGIRPCSNYLISVSSFSKFLVLSEPTNHNYSTNKLAPVSSVSVDYSCTTNSAVASWSSVFGANSYIATAVDGNGSEIQCTSQSTSCTIGGLTCGQQYKMQVIPVSNNCKNWVNATSASFQTVSCPPGNPMLLRECSSNVIIFSWNHTSGIDFYMARAEDSKGEVLNCLTEDNSCYFTQTTCGRRYQFTVLSITKGCRSGVSSTVDVQTAPCIPENLQTYPSCSSNSSVLVSKWDHAEGALRYNVEAQGNIRNSSYNCSSQSNSCAMEGVLCGDQLTMTITAYDNECASATSLGSPAETVPCIPQNVLATKECGSNSIRVSWKMNSGTAFYTAIAKSSDNVIGSCNSISPSCTITGLKCSSNYTVYVIASNFICNSSESEMVTLQTAACAPDNVATALDCASSAALISWRWSSPINSFTATVTDEVYELLSCSSNTTSCKVPNLRCGRLYKVSVFHNDATSCSSIPSQPIYMESVPCGPSNVQVNLNCTSGAMNISWDAQRKAQGYIAVISGANKTTTQYNTTQPGLLIGSQDCGQQYTVKVMSFNQSCVSFSSQTYFKEAPCVPTNVLANRSCGQKFVDVAWQSSRGAQNYTVTAVDGQGSRLTCVSTETSCRLDGVKCSNIYNVSVVAMDDLCSSMRSTPVKLTIEPCPPSQLTASINCSDNSAKLSWGSSPNAASYTGKASSSDGHTVTCDPGLTLGCQLKGLQCGKQYSFTVSASDGDCRTVDSQPVNLTTAPCAVQGVITQLNCSTNDLSISWTPGSLPVNYSTSAVSASGSVLRCFTADYRCTLAGLQCGHRYTVSVKPISSTCEGLSSVQQIVNAVPCVPVNVQGNVECSTNTLQASWAAAAGATNYVSTLTGPGGVSTSCLTTNQICSFPSLRCAQTYNFSVVAINDRCNSTKSSTVSAKTAPCDPANVTASLNCLSEVATVTWSASAGANFYTAVAQAGGLVDSCNSTGTSCELSKLQCGENYTITVLAGDAKCNSSILAKTNIVTAPCTPVIKNYSSYCVTNNTLVSWVEDKDAVSVAVNATSDRGHSLSCSSSTNTSCILGNLLCGHTYTVQAVATGVQCTSKPSSAFQIFTAPCTPANVEYQYYCGSGIALVSWDEVLGQDSYYVRAHTGGHSVSCSASQNTDCSLPPLRCSRNYQVDVIAMASNCNSSIPGVTHIQTAPCAPTNLNASLLCKNNTAEVRWQPSDGAVLYSVTATGRDGDLKLCTTNTSTCLLPNMHCSQTYMIIVSPSSNQCKGQDTQPYTYQAGSCPPTNIQASLQCAGNVGRVTWDAALRAETYDVTTVPSVLDKHVHSCSTDGTNCSLTDLKCGETVAITVATIERGCRSEPSDPLMFKTVICPPTAVAAVTTCSNNNITVSWDLSPETGAQYFILSQKDGGSVANYSSSQPFRVISGLRCGEMYMFKVAAVNSECSSVFSKQIEAETAPCPPSNLTVKTECGTNLATLSWAPSRYAVSYTATFTGTHGHVVSCSTNTTSCSVKVDCGRQYSAVVVASTVTCNSSRSTALTFVSAPCLPDQVEAELNCTANSFLVQWRGTIGDIGTYTAIAIGSDNTRASCDSAGTQCTIQRLKCGVLYSIVVTTASIDCGTIYGSDYQIYSAPCKPANVSVNLECSTDVAMVTWENSGPDQRQVVTAVDSRGQTSVCNSSSSNCTFHQLQCGKKYAINVVGYTNSCSSEPAAAKELSTAPCIPTHVKVSVDCESGITAVTWDDALGATSYTVYARGSRGYKAQCDSASIDCDFVNLECGQDYNMTVMAQHDTCVSAQSEAITVSSDPCPYSGLRTSLDCNTNAVSVSWTPGSGILYYNVLADSFNTAEEKSCSTNGSSCNITSLSCADSYRVSVSGQGQNCPSPNQNWNRIDTAPCPPTNLTVSSSCTSNNISVSWQDSQGSMSYMAVAENRNGRKWSCNTSSTTCQILKLLCGQKYDVYVVGIDSTCFGAKSEIKTIHTAPCVPENIETHLDCPSGVLNVTWESTGYFTRFQASVVSSKGHVNICTTEKNYCVVQNMECGTTYDATVTAQDKACNSSHSPVKQVKTAPCPLSSFHPRVDCSSGVVSVTWNNSVSGVVYTVSAVDEEGRAHNCSGTNSGCNIDTLQCGTEYNVSITPSWDACVGRASATALISTVPCVPQLSGVEIDCLTNSAWVMFDESDGAEGYVIVTTDSQGAIQTFECNDTSDGMCALPTLACSQNLTFTMKARNEACISAASNNVTTETAPCPPQGIRETINCDDGTLSISWSAVPGAITYTATLEELNGGMPRCCTSSATGCDIEELPCGEMYILHVTAEGRTCNSSESDGIITRTVACVPENLQADLICSSNVAFMSWDYSPGGQLYTVTAVGAGGHVSVCRSPDNHCDLTDLRCGELYNATVTAEDVHCESKPSDSVTIKTVPCTPENTSSVMDCKANSLIVSWSESAGADSYTATLEDSNGQSTTCQGTTKGSCSVSGLGCGQIYHVSVVSSDGYCNSPPTDVLDTPSVPCKPRNIKAAMDCYTKTAQVSWYPSDGALSYLVVASTASGHNVTCETTNTSCELEGLRCGQSYSVWMKSVGETCSSSANMTGELLTEPCIPEHITGLYSLAIGQVEWDKAVGANNYTVTAETEQGLTATCTTRDNFCTLYNMDCGQVYNITVTSHSDVCKDVSVSTEHVTIVTEPCPPKNVETNVNCQEELGTVSWEASWGSVGYEVQLAGRDGHSLTRHTNTTFCDVKDLHCGVIYYTNVIAIGENLNSSKSTTVLLTAAPCTAGDVAASYDCHNNTAEVSWSYSAGASSYRVTAVSPDGYRTSCETGELQCELLELECSQTYSVTFTTISDQCQIETHTNVSFSTSPCKPLRVGVDLRCGTSTADMFWDEDDYVELFMATATSSEGMILQCNSTNSTCRFPDLDCGEKYVFSVTAYSSMCYSVEGNSVEIQTEPCQPAGLSVIGSCHDETVTVSWDEAPGAAVYVVTAAGHLGYVSTFQANETWIETNLPCGQLFTFTVTAQDDRCQSAVSQPEKYKTGPCTPEALQSYRGCEDSLGSVSWSMFADAESYLAVAVGKDGHTHQCASNTTSCTWDDLHCGEIYTINVVALDYHCTSLHSNSTTIRMAPCIPRDLKSSFNCTTKVGSLTWNASKTAEFYIVTAETNSGHKVQLSTNDTWAFISEFLCGQQYFLSVQAADSVCTSRPSQPSKLFSEPCPPTEVHSVLNCLSNIALLSWTGSAGAEFYTATVMPEDGQPMSCASENAQCAIPNIPCGKRNLVTVVGSNGICDSDHSMSDILQSVPCVPTDVRVTMNCSTNEAVVSWSASDGALFYKVVAVSTQGAESNCATEETKCALTNLTCGQRYHVQVVAQDNICSSLPSPAVAFESVPCTPSIGFVILDCYTNSALLEWMYSEGALNYTSTARSSGGHVSSCTTSLTNCELENLQCGQTYAVATVASNDQCSSPPSATLQLESVPCPPEHIVASLDCDSNVARVEWQASSGADSYIVQAFGVQEHETNCSTDSQSCILSNLMCGFTYNVSVLAVNGACNVSQSEVQQLKAIPCVPALVEARVVCESGGIMVSWEQSTGASSYATVARGGGGLVSTCNSSSTTCLLDDVLCGQNYSITVIASDDMCSSAKSSAVEIDTAPCVPQKVTAQMLCGNNTGVVSWAEDKGVHSYHVQALGPDGHKIFCDSVKNSCQLPSMHCGQTYNLTVTAQDGRCDNSNAYLDLKSVPCKPTNVGASLRCLSNSAAVTWEWASGALSYVAVGVTTDGKHRARCNNTMTYCDLSDLQCGQTYSVSVFGLDESCSGVESNQTLVRTAPCLPQNVTVEAKCAEKAMVVSWAPNPDAQYFHVAVVSSTGARLYCNSSTNSCTIGDLPCGQRYNVTVISVRDACESKPSAVVPTCSAPCVPTKPNGHLDCVSNSAWVSWTESQGASSYYVLATAASGRNSSCTSSSSLCEVADLKCGTLYTFHVTAVNKQCSSNHSSTFEIETGPCALERVTATPAFNNDTILVEWKQTLDSPLYLVTAEAEDKSVISCNSSSNQCVLQDARCGQHYSVIVSASSDKCSSLRSPPTKIKTAPCVPSNVTVVSQCQDRGAVVSWEKSLVATSYRLTARGQDGHVVACNNTANNCSLSALHCGQAYGVSITAVGENSTSYPSNDTFRTVPCAPSNLAVDIDCQTNYARLSWAHTDGAVKYFSRVSSAAGEAFYCDSSNTSCTLKNLQCGGNYNFTVTAFDGACNSSESKPLQEGAAPCPPSRLNVRMQRIKLTFWAMISWDKVNCSGVEYLVEVRGWIRNDPLTLMKVSSYWQPRPYFELPMPCSSAFNVTGFSRNSGGVSKPSRIYTGTTEPCAPQRVKYSGNSTSAILSWDASVLATMYTVYNVSGGSWVKLCNTTGLSCQLTNFNPAATTVTASNAVGESNPSQNITGPVRARRRRDLQPDQLDSDEEESLETPEVLAVTASGGSLYVKWKMVDGATEYELVIEEEQNAAQTTPLPRVRNVGGDFYTETGLKPVTSYCVRVAAKDGLNRSNFSWPTCRKTGAS</sequence>
<dbReference type="HOGENOM" id="CLU_229746_0_0_1"/>
<dbReference type="Ensembl" id="ENSXMAT00000000558.2">
    <property type="protein sequence ID" value="ENSXMAP00000000556.2"/>
    <property type="gene ID" value="ENSXMAG00000000559.2"/>
</dbReference>
<name>M3ZEB4_XIPMA</name>
<dbReference type="OMA" id="EDNSCYF"/>
<keyword evidence="3" id="KW-0732">Signal</keyword>
<evidence type="ECO:0000259" key="4">
    <source>
        <dbReference type="PROSITE" id="PS50835"/>
    </source>
</evidence>
<feature type="domain" description="Fibronectin type-III" evidence="5">
    <location>
        <begin position="4047"/>
        <end position="4133"/>
    </location>
</feature>
<dbReference type="GeneID" id="102229421"/>